<accession>A0A6J0W6P1</accession>
<protein>
    <submittedName>
        <fullName evidence="12 13">LETM1 domain-containing protein LETM2, mitochondrial isoform X1</fullName>
    </submittedName>
</protein>
<evidence type="ECO:0000313" key="13">
    <source>
        <dbReference type="RefSeq" id="XP_020731994.2"/>
    </source>
</evidence>
<dbReference type="AlphaFoldDB" id="A0A6J0W6P1"/>
<dbReference type="RefSeq" id="XP_070315980.1">
    <property type="nucleotide sequence ID" value="XM_070459879.1"/>
</dbReference>
<gene>
    <name evidence="12 13 14 15 16 17" type="primary">LETM2</name>
</gene>
<feature type="region of interest" description="Disordered" evidence="8">
    <location>
        <begin position="463"/>
        <end position="510"/>
    </location>
</feature>
<evidence type="ECO:0000313" key="14">
    <source>
        <dbReference type="RefSeq" id="XP_020731995.2"/>
    </source>
</evidence>
<dbReference type="InterPro" id="IPR033122">
    <property type="entry name" value="LETM1-like_RBD"/>
</dbReference>
<name>A0A6J0W6P1_ODOVR</name>
<evidence type="ECO:0000256" key="4">
    <source>
        <dbReference type="ARBA" id="ARBA00022989"/>
    </source>
</evidence>
<evidence type="ECO:0000256" key="2">
    <source>
        <dbReference type="ARBA" id="ARBA00022692"/>
    </source>
</evidence>
<feature type="region of interest" description="Disordered" evidence="8">
    <location>
        <begin position="402"/>
        <end position="426"/>
    </location>
</feature>
<keyword evidence="3" id="KW-0999">Mitochondrion inner membrane</keyword>
<dbReference type="Pfam" id="PF19324">
    <property type="entry name" value="LETM2_N"/>
    <property type="match status" value="1"/>
</dbReference>
<evidence type="ECO:0000256" key="7">
    <source>
        <dbReference type="PROSITE-ProRule" id="PRU01094"/>
    </source>
</evidence>
<organism evidence="11 14">
    <name type="scientific">Odocoileus virginianus</name>
    <name type="common">White-tailed deer</name>
    <dbReference type="NCBI Taxonomy" id="9874"/>
    <lineage>
        <taxon>Eukaryota</taxon>
        <taxon>Metazoa</taxon>
        <taxon>Chordata</taxon>
        <taxon>Craniata</taxon>
        <taxon>Vertebrata</taxon>
        <taxon>Euteleostomi</taxon>
        <taxon>Mammalia</taxon>
        <taxon>Eutheria</taxon>
        <taxon>Laurasiatheria</taxon>
        <taxon>Artiodactyla</taxon>
        <taxon>Ruminantia</taxon>
        <taxon>Pecora</taxon>
        <taxon>Cervidae</taxon>
        <taxon>Odocoileinae</taxon>
        <taxon>Odocoileus</taxon>
    </lineage>
</organism>
<feature type="compositionally biased region" description="Polar residues" evidence="8">
    <location>
        <begin position="497"/>
        <end position="507"/>
    </location>
</feature>
<feature type="region of interest" description="Disordered" evidence="8">
    <location>
        <begin position="89"/>
        <end position="110"/>
    </location>
</feature>
<sequence length="535" mass="60777">MAFYSYKTVLAIARTRFPSHFVQPTSSSYSPSFAFLHLPDSHLNKTYMKNYGSRKYSYPSQSGNKVLHLRAKIFQELHTSTCWLQDVPNKHQQEQTAKKPQVPSPQPMKEAGMKIKEGKRSYRQIIMDELKYYYNGFYLLWIDTKVAARMVWRLLHGQVLTRRERRRLLRTCADFFRLVPFMVFIIVPFMEFLLPVFLKLFPEMLPSTFESESKKEEKQRKKMAAKLELAKFLQETITEMAKRNRAQLGDSSTQFSSYVKQVQTGHKPSIKEIVQFSKLFEDQLTLEHLNRPQLVALCKLLELQSFGTNNLLRFQLLMRLKSIKADDEVIAKEGVNALSVSELQAACRARGMLSLGLTEGQLRQQLTEWQDLHLKENVPPSLLLLSRTFYLIDVKPKPIEIPLSGEAPKTDIPLGSPTPPESKENMAGLAPQLKGTQSLQVTTVISSKCSIVLKPKDLLVTTSAHRPAEEGGLSRSLGAGPMRKRPRDRAPEPVSLAPSQPTSSPASHSPYKNEAAAIFIEGPKLKIGLEHNLKK</sequence>
<evidence type="ECO:0000313" key="11">
    <source>
        <dbReference type="Proteomes" id="UP001652640"/>
    </source>
</evidence>
<evidence type="ECO:0000256" key="9">
    <source>
        <dbReference type="SAM" id="Phobius"/>
    </source>
</evidence>
<dbReference type="KEGG" id="ovr:110126589"/>
<evidence type="ECO:0000313" key="15">
    <source>
        <dbReference type="RefSeq" id="XP_020731996.2"/>
    </source>
</evidence>
<keyword evidence="4 9" id="KW-1133">Transmembrane helix</keyword>
<dbReference type="RefSeq" id="XP_020731994.2">
    <property type="nucleotide sequence ID" value="XM_020876335.2"/>
</dbReference>
<feature type="domain" description="Letm1 RBD" evidence="10">
    <location>
        <begin position="221"/>
        <end position="438"/>
    </location>
</feature>
<dbReference type="InterPro" id="IPR045742">
    <property type="entry name" value="LETM2_N"/>
</dbReference>
<dbReference type="Pfam" id="PF07766">
    <property type="entry name" value="LETM1_RBD"/>
    <property type="match status" value="1"/>
</dbReference>
<dbReference type="GO" id="GO:0043022">
    <property type="term" value="F:ribosome binding"/>
    <property type="evidence" value="ECO:0007669"/>
    <property type="project" value="InterPro"/>
</dbReference>
<evidence type="ECO:0000256" key="5">
    <source>
        <dbReference type="ARBA" id="ARBA00023128"/>
    </source>
</evidence>
<dbReference type="GO" id="GO:0005743">
    <property type="term" value="C:mitochondrial inner membrane"/>
    <property type="evidence" value="ECO:0007669"/>
    <property type="project" value="UniProtKB-SubCell"/>
</dbReference>
<evidence type="ECO:0000256" key="1">
    <source>
        <dbReference type="ARBA" id="ARBA00004434"/>
    </source>
</evidence>
<reference evidence="11" key="1">
    <citation type="journal article" date="2022" name="J. Hered.">
        <title>A De Novo Chromosome-Level Genome Assembly of the White-Tailed Deer, Odocoileus Virginianus.</title>
        <authorList>
            <person name="London E.W."/>
            <person name="Roca A.L."/>
            <person name="Novakofski J.E."/>
            <person name="Mateus-Pinilla N.E."/>
        </authorList>
    </citation>
    <scope>NUCLEOTIDE SEQUENCE [LARGE SCALE GENOMIC DNA]</scope>
</reference>
<dbReference type="RefSeq" id="XP_020731993.2">
    <property type="nucleotide sequence ID" value="XM_020876334.2"/>
</dbReference>
<comment type="subcellular location">
    <subcellularLocation>
        <location evidence="1">Mitochondrion inner membrane</location>
        <topology evidence="1">Single-pass membrane protein</topology>
    </subcellularLocation>
</comment>
<evidence type="ECO:0000256" key="3">
    <source>
        <dbReference type="ARBA" id="ARBA00022792"/>
    </source>
</evidence>
<evidence type="ECO:0000313" key="16">
    <source>
        <dbReference type="RefSeq" id="XP_020731997.2"/>
    </source>
</evidence>
<dbReference type="PANTHER" id="PTHR14009:SF7">
    <property type="entry name" value="LETM1 DOMAIN-CONTAINING PROTEIN LETM2, MITOCHONDRIAL"/>
    <property type="match status" value="1"/>
</dbReference>
<keyword evidence="6 9" id="KW-0472">Membrane</keyword>
<keyword evidence="2 9" id="KW-0812">Transmembrane</keyword>
<dbReference type="GeneID" id="110126589"/>
<evidence type="ECO:0000259" key="10">
    <source>
        <dbReference type="PROSITE" id="PS51758"/>
    </source>
</evidence>
<dbReference type="Proteomes" id="UP001652640">
    <property type="component" value="Chromosome 32"/>
</dbReference>
<evidence type="ECO:0000256" key="6">
    <source>
        <dbReference type="ARBA" id="ARBA00023136"/>
    </source>
</evidence>
<dbReference type="RefSeq" id="XP_020731996.2">
    <property type="nucleotide sequence ID" value="XM_020876337.2"/>
</dbReference>
<dbReference type="PROSITE" id="PS51758">
    <property type="entry name" value="LETM1_RBD"/>
    <property type="match status" value="1"/>
</dbReference>
<dbReference type="GO" id="GO:0030003">
    <property type="term" value="P:intracellular monoatomic cation homeostasis"/>
    <property type="evidence" value="ECO:0007669"/>
    <property type="project" value="TreeGrafter"/>
</dbReference>
<dbReference type="RefSeq" id="XP_020731995.2">
    <property type="nucleotide sequence ID" value="XM_020876336.2"/>
</dbReference>
<dbReference type="RefSeq" id="XP_020731997.2">
    <property type="nucleotide sequence ID" value="XM_020876338.2"/>
</dbReference>
<dbReference type="InterPro" id="IPR044202">
    <property type="entry name" value="LETM1/MDM38-like"/>
</dbReference>
<keyword evidence="5 7" id="KW-0496">Mitochondrion</keyword>
<proteinExistence type="predicted"/>
<dbReference type="PANTHER" id="PTHR14009">
    <property type="entry name" value="LEUCINE ZIPPER-EF-HAND CONTAINING TRANSMEMBRANE PROTEIN"/>
    <property type="match status" value="1"/>
</dbReference>
<keyword evidence="11" id="KW-1185">Reference proteome</keyword>
<evidence type="ECO:0000313" key="17">
    <source>
        <dbReference type="RefSeq" id="XP_070315980.1"/>
    </source>
</evidence>
<evidence type="ECO:0000256" key="8">
    <source>
        <dbReference type="SAM" id="MobiDB-lite"/>
    </source>
</evidence>
<reference evidence="12 13" key="2">
    <citation type="submission" date="2025-05" db="UniProtKB">
        <authorList>
            <consortium name="RefSeq"/>
        </authorList>
    </citation>
    <scope>IDENTIFICATION</scope>
    <source>
        <tissue evidence="12 13">Tongue muscle</tissue>
    </source>
</reference>
<feature type="transmembrane region" description="Helical" evidence="9">
    <location>
        <begin position="175"/>
        <end position="198"/>
    </location>
</feature>
<evidence type="ECO:0000313" key="12">
    <source>
        <dbReference type="RefSeq" id="XP_020731993.2"/>
    </source>
</evidence>